<dbReference type="PANTHER" id="PTHR11012:SF48">
    <property type="entry name" value="CHK KINASE-LIKE DOMAIN-CONTAINING PROTEIN-RELATED"/>
    <property type="match status" value="1"/>
</dbReference>
<reference evidence="2" key="1">
    <citation type="submission" date="2015-06" db="EMBL/GenBank/DDBJ databases">
        <authorList>
            <person name="Hoefler B.C."/>
            <person name="Straight P.D."/>
        </authorList>
    </citation>
    <scope>NUCLEOTIDE SEQUENCE</scope>
</reference>
<dbReference type="OrthoDB" id="6334212at2759"/>
<dbReference type="SMART" id="SM00587">
    <property type="entry name" value="CHK"/>
    <property type="match status" value="1"/>
</dbReference>
<sequence>MALNLDSIQLQHLMQFRLYPKDFLLENILFRGSSVTSFNMTATIELSNNALHRLCQSYHQYNEFKQPRTLEVLSYEHSANADTVTGFLGRHQFLTLKVRRIDAERNEHLEQVRFFTKSPPLELASRMEYVEEFGVFKKEVSVYRELMPQLQKIIPNVAPNCYYADERLLVFEHLADQNFRMAAGRDGILNYDHLHCVLKTLAALHASSIIYEVRSGRKLNQLHPEAVVENAYPLGIPETHVRKQNFNNANRVFAELIKLLPKYQEDLDYILIEFPKRMAAIYKLAQTSDKYRNVFCHGDLWANNAMFQYGESSKTPIQCRLVDFQLSRYAPPMVDVITILTIPTSSSFRRQYLRELFDDYYCFMSKYLKQEQLNIEEYLPRQEFNETADKFRIVGLIESLFFSHLTLLPTELAEAVTSSANGFTDFFDAKRVEMCLEAFRTDDVYRERITDMLEDFVDNFVLNN</sequence>
<feature type="domain" description="CHK kinase-like" evidence="1">
    <location>
        <begin position="169"/>
        <end position="370"/>
    </location>
</feature>
<protein>
    <recommendedName>
        <fullName evidence="1">CHK kinase-like domain-containing protein</fullName>
    </recommendedName>
</protein>
<accession>A0A0K8V7L1</accession>
<dbReference type="Gene3D" id="3.90.1200.10">
    <property type="match status" value="1"/>
</dbReference>
<organism evidence="2">
    <name type="scientific">Bactrocera latifrons</name>
    <name type="common">Malaysian fruit fly</name>
    <name type="synonym">Chaetodacus latifrons</name>
    <dbReference type="NCBI Taxonomy" id="174628"/>
    <lineage>
        <taxon>Eukaryota</taxon>
        <taxon>Metazoa</taxon>
        <taxon>Ecdysozoa</taxon>
        <taxon>Arthropoda</taxon>
        <taxon>Hexapoda</taxon>
        <taxon>Insecta</taxon>
        <taxon>Pterygota</taxon>
        <taxon>Neoptera</taxon>
        <taxon>Endopterygota</taxon>
        <taxon>Diptera</taxon>
        <taxon>Brachycera</taxon>
        <taxon>Muscomorpha</taxon>
        <taxon>Tephritoidea</taxon>
        <taxon>Tephritidae</taxon>
        <taxon>Bactrocera</taxon>
        <taxon>Bactrocera</taxon>
    </lineage>
</organism>
<dbReference type="Pfam" id="PF02958">
    <property type="entry name" value="EcKL"/>
    <property type="match status" value="1"/>
</dbReference>
<dbReference type="AlphaFoldDB" id="A0A0K8V7L1"/>
<proteinExistence type="predicted"/>
<name>A0A0K8V7L1_BACLA</name>
<dbReference type="InterPro" id="IPR004119">
    <property type="entry name" value="EcKL"/>
</dbReference>
<dbReference type="InterPro" id="IPR015897">
    <property type="entry name" value="CHK_kinase-like"/>
</dbReference>
<gene>
    <name evidence="2" type="ORF">c1_g1_i2</name>
</gene>
<dbReference type="EMBL" id="GDHF01017601">
    <property type="protein sequence ID" value="JAI34713.1"/>
    <property type="molecule type" value="Transcribed_RNA"/>
</dbReference>
<dbReference type="SUPFAM" id="SSF56112">
    <property type="entry name" value="Protein kinase-like (PK-like)"/>
    <property type="match status" value="1"/>
</dbReference>
<evidence type="ECO:0000259" key="1">
    <source>
        <dbReference type="SMART" id="SM00587"/>
    </source>
</evidence>
<evidence type="ECO:0000313" key="2">
    <source>
        <dbReference type="EMBL" id="JAI34713.1"/>
    </source>
</evidence>
<dbReference type="PANTHER" id="PTHR11012">
    <property type="entry name" value="PROTEIN KINASE-LIKE DOMAIN-CONTAINING"/>
    <property type="match status" value="1"/>
</dbReference>
<dbReference type="InterPro" id="IPR011009">
    <property type="entry name" value="Kinase-like_dom_sf"/>
</dbReference>